<evidence type="ECO:0000259" key="6">
    <source>
        <dbReference type="PROSITE" id="PS50213"/>
    </source>
</evidence>
<evidence type="ECO:0000256" key="3">
    <source>
        <dbReference type="ARBA" id="ARBA00022737"/>
    </source>
</evidence>
<dbReference type="InterPro" id="IPR040892">
    <property type="entry name" value="RPN1_N"/>
</dbReference>
<dbReference type="SMART" id="SM00554">
    <property type="entry name" value="FAS1"/>
    <property type="match status" value="1"/>
</dbReference>
<comment type="similarity">
    <text evidence="2">Belongs to the fasciclin-like AGP family.</text>
</comment>
<dbReference type="SUPFAM" id="SSF82153">
    <property type="entry name" value="FAS1 domain"/>
    <property type="match status" value="1"/>
</dbReference>
<sequence length="870" mass="94523">MAPAEPNSGGAGAGATKDQASVKVPSKDPKKKDEKKDEDLSEEDLALKQQLELYVERVQDSDPGLQKVALESMRSCTFELVEAWQEIRTSTSSMTSVPKPLKFLRPHYGTLQTHYEKMAESDLKKLLADILSVLALTMSPEGERASLKYRLLGSDGDIGSWGHEYVRNLAGEISQEYAKRQSEEAPIDDLMELVVQIVAFHMKHNAEPEAVDLLMEVEDLDLLVEHVDSANYKRTCLYLTSSAKYLPGPDDMLVLDIAHTIYMKFEEYPRALQIALYLDNMQYVKQLFTTCNDIQKKRQFCFILARQGITFELDEEMCAEDEEREALQEIINNTKLSEGYLTLARDIEVMEPKSPEDIYKAHLIDGRGSGGGTVDSARQNLAATFVNAFVNAGFGQDKLMTVPSEASSGSSSTSWLFKNKEHGKASAAASLGMILLWDVDSGLAQLDKYFHSTDTHVISGALLGVGIVNCGVKNDCDPVRSSTFSIGSSAEYVDKEDSSTRIGAIMGLGLAYAGSQNEQIRSKLMPLLGDGKSSLDVIAFTAISLGLVYVGSCNEEVAQAIIFALMDRSEAEMGEPLTRFLSLGLGLLYLGKQLIPTKSNLQSPPYNPPTNPFFTVPLITTTTMASPPCRTSLLLLSLFSLLLSANSQSAPAPAPSGPISITAILEKSGQYTSFLRLLNETQAAEQINNQVNNSRDGMTVFAPTDNAFNNLPSGTLNNLTFQQHVQLVLYHICPKYYSMENLQTVSNPVRTQASGQDGGVYGLYFTGLAGQSNQVNVSTGIVDVPIYNAVRKDFPLAVYEVSKVLLPREFYEAPAPVNSPPPPRGNGTVGSDGAARAPATGSPAGSGSGKMSVGFGLVVSVISLWMGLFL</sequence>
<dbReference type="PANTHER" id="PTHR10943:SF1">
    <property type="entry name" value="26S PROTEASOME NON-ATPASE REGULATORY SUBUNIT 2"/>
    <property type="match status" value="1"/>
</dbReference>
<evidence type="ECO:0000256" key="5">
    <source>
        <dbReference type="SAM" id="MobiDB-lite"/>
    </source>
</evidence>
<feature type="compositionally biased region" description="Basic and acidic residues" evidence="5">
    <location>
        <begin position="25"/>
        <end position="38"/>
    </location>
</feature>
<proteinExistence type="inferred from homology"/>
<evidence type="ECO:0000313" key="7">
    <source>
        <dbReference type="EMBL" id="KAK4486962.1"/>
    </source>
</evidence>
<dbReference type="InterPro" id="IPR011989">
    <property type="entry name" value="ARM-like"/>
</dbReference>
<keyword evidence="4" id="KW-0647">Proteasome</keyword>
<gene>
    <name evidence="7" type="ORF">RD792_006277</name>
</gene>
<feature type="region of interest" description="Disordered" evidence="5">
    <location>
        <begin position="1"/>
        <end position="43"/>
    </location>
</feature>
<dbReference type="Gene3D" id="2.30.180.10">
    <property type="entry name" value="FAS1 domain"/>
    <property type="match status" value="1"/>
</dbReference>
<feature type="region of interest" description="Disordered" evidence="5">
    <location>
        <begin position="815"/>
        <end position="848"/>
    </location>
</feature>
<organism evidence="7 8">
    <name type="scientific">Penstemon davidsonii</name>
    <dbReference type="NCBI Taxonomy" id="160366"/>
    <lineage>
        <taxon>Eukaryota</taxon>
        <taxon>Viridiplantae</taxon>
        <taxon>Streptophyta</taxon>
        <taxon>Embryophyta</taxon>
        <taxon>Tracheophyta</taxon>
        <taxon>Spermatophyta</taxon>
        <taxon>Magnoliopsida</taxon>
        <taxon>eudicotyledons</taxon>
        <taxon>Gunneridae</taxon>
        <taxon>Pentapetalae</taxon>
        <taxon>asterids</taxon>
        <taxon>lamiids</taxon>
        <taxon>Lamiales</taxon>
        <taxon>Plantaginaceae</taxon>
        <taxon>Cheloneae</taxon>
        <taxon>Penstemon</taxon>
    </lineage>
</organism>
<dbReference type="Gene3D" id="1.25.10.10">
    <property type="entry name" value="Leucine-rich Repeat Variant"/>
    <property type="match status" value="1"/>
</dbReference>
<dbReference type="PROSITE" id="PS50213">
    <property type="entry name" value="FAS1"/>
    <property type="match status" value="1"/>
</dbReference>
<dbReference type="PANTHER" id="PTHR10943">
    <property type="entry name" value="26S PROTEASOME NON-ATPASE REGULATORY SUBUNIT"/>
    <property type="match status" value="1"/>
</dbReference>
<evidence type="ECO:0000256" key="2">
    <source>
        <dbReference type="ARBA" id="ARBA00007843"/>
    </source>
</evidence>
<keyword evidence="3" id="KW-0677">Repeat</keyword>
<comment type="caution">
    <text evidence="7">The sequence shown here is derived from an EMBL/GenBank/DDBJ whole genome shotgun (WGS) entry which is preliminary data.</text>
</comment>
<dbReference type="InterPro" id="IPR016024">
    <property type="entry name" value="ARM-type_fold"/>
</dbReference>
<name>A0ABR0DCR2_9LAMI</name>
<dbReference type="EMBL" id="JAYDYQ010002152">
    <property type="protein sequence ID" value="KAK4486962.1"/>
    <property type="molecule type" value="Genomic_DNA"/>
</dbReference>
<evidence type="ECO:0000256" key="1">
    <source>
        <dbReference type="ARBA" id="ARBA00005460"/>
    </source>
</evidence>
<evidence type="ECO:0000256" key="4">
    <source>
        <dbReference type="ARBA" id="ARBA00022942"/>
    </source>
</evidence>
<dbReference type="InterPro" id="IPR036378">
    <property type="entry name" value="FAS1_dom_sf"/>
</dbReference>
<feature type="domain" description="FAS1" evidence="6">
    <location>
        <begin position="658"/>
        <end position="805"/>
    </location>
</feature>
<dbReference type="Pfam" id="PF02469">
    <property type="entry name" value="Fasciclin"/>
    <property type="match status" value="1"/>
</dbReference>
<protein>
    <recommendedName>
        <fullName evidence="6">FAS1 domain-containing protein</fullName>
    </recommendedName>
</protein>
<dbReference type="Pfam" id="PF01851">
    <property type="entry name" value="PC_rep"/>
    <property type="match status" value="1"/>
</dbReference>
<dbReference type="Proteomes" id="UP001291926">
    <property type="component" value="Unassembled WGS sequence"/>
</dbReference>
<dbReference type="InterPro" id="IPR002015">
    <property type="entry name" value="Proteasome/cyclosome_rpt"/>
</dbReference>
<dbReference type="InterPro" id="IPR000782">
    <property type="entry name" value="FAS1_domain"/>
</dbReference>
<comment type="similarity">
    <text evidence="1">Belongs to the proteasome subunit S2 family.</text>
</comment>
<dbReference type="Pfam" id="PF17781">
    <property type="entry name" value="RPN1_RPN2_N"/>
    <property type="match status" value="1"/>
</dbReference>
<dbReference type="SUPFAM" id="SSF48371">
    <property type="entry name" value="ARM repeat"/>
    <property type="match status" value="1"/>
</dbReference>
<keyword evidence="8" id="KW-1185">Reference proteome</keyword>
<accession>A0ABR0DCR2</accession>
<reference evidence="7 8" key="1">
    <citation type="journal article" date="2023" name="bioRxiv">
        <title>Genome report: Whole genome sequence and annotation of Penstemon davidsonii.</title>
        <authorList>
            <person name="Ostevik K.L."/>
            <person name="Alabady M."/>
            <person name="Zhang M."/>
            <person name="Rausher M.D."/>
        </authorList>
    </citation>
    <scope>NUCLEOTIDE SEQUENCE [LARGE SCALE GENOMIC DNA]</scope>
    <source>
        <strain evidence="7">DNT005</strain>
        <tissue evidence="7">Whole leaf</tissue>
    </source>
</reference>
<evidence type="ECO:0000313" key="8">
    <source>
        <dbReference type="Proteomes" id="UP001291926"/>
    </source>
</evidence>
<feature type="compositionally biased region" description="Low complexity" evidence="5">
    <location>
        <begin position="833"/>
        <end position="845"/>
    </location>
</feature>